<accession>A0A699SEQ1</accession>
<gene>
    <name evidence="2" type="ORF">Tci_867638</name>
</gene>
<feature type="region of interest" description="Disordered" evidence="1">
    <location>
        <begin position="54"/>
        <end position="93"/>
    </location>
</feature>
<organism evidence="2">
    <name type="scientific">Tanacetum cinerariifolium</name>
    <name type="common">Dalmatian daisy</name>
    <name type="synonym">Chrysanthemum cinerariifolium</name>
    <dbReference type="NCBI Taxonomy" id="118510"/>
    <lineage>
        <taxon>Eukaryota</taxon>
        <taxon>Viridiplantae</taxon>
        <taxon>Streptophyta</taxon>
        <taxon>Embryophyta</taxon>
        <taxon>Tracheophyta</taxon>
        <taxon>Spermatophyta</taxon>
        <taxon>Magnoliopsida</taxon>
        <taxon>eudicotyledons</taxon>
        <taxon>Gunneridae</taxon>
        <taxon>Pentapetalae</taxon>
        <taxon>asterids</taxon>
        <taxon>campanulids</taxon>
        <taxon>Asterales</taxon>
        <taxon>Asteraceae</taxon>
        <taxon>Asteroideae</taxon>
        <taxon>Anthemideae</taxon>
        <taxon>Anthemidinae</taxon>
        <taxon>Tanacetum</taxon>
    </lineage>
</organism>
<dbReference type="EMBL" id="BKCJ011155734">
    <property type="protein sequence ID" value="GFC95668.1"/>
    <property type="molecule type" value="Genomic_DNA"/>
</dbReference>
<proteinExistence type="predicted"/>
<dbReference type="AlphaFoldDB" id="A0A699SEQ1"/>
<evidence type="ECO:0000313" key="2">
    <source>
        <dbReference type="EMBL" id="GFC95668.1"/>
    </source>
</evidence>
<sequence length="93" mass="9866">MTKREAKGKSLVESFTGYKNLSAEFEDFFNNNINEDNAVGTLVPAVGQLSPNSTNTFSAAGPSNAVASPTHGKSSCIDTSQLPDDPNMPELED</sequence>
<feature type="non-terminal residue" evidence="2">
    <location>
        <position position="93"/>
    </location>
</feature>
<comment type="caution">
    <text evidence="2">The sequence shown here is derived from an EMBL/GenBank/DDBJ whole genome shotgun (WGS) entry which is preliminary data.</text>
</comment>
<reference evidence="2" key="1">
    <citation type="journal article" date="2019" name="Sci. Rep.">
        <title>Draft genome of Tanacetum cinerariifolium, the natural source of mosquito coil.</title>
        <authorList>
            <person name="Yamashiro T."/>
            <person name="Shiraishi A."/>
            <person name="Satake H."/>
            <person name="Nakayama K."/>
        </authorList>
    </citation>
    <scope>NUCLEOTIDE SEQUENCE</scope>
</reference>
<protein>
    <submittedName>
        <fullName evidence="2">Uncharacterized protein</fullName>
    </submittedName>
</protein>
<feature type="compositionally biased region" description="Polar residues" evidence="1">
    <location>
        <begin position="65"/>
        <end position="82"/>
    </location>
</feature>
<evidence type="ECO:0000256" key="1">
    <source>
        <dbReference type="SAM" id="MobiDB-lite"/>
    </source>
</evidence>
<name>A0A699SEQ1_TANCI</name>